<proteinExistence type="predicted"/>
<evidence type="ECO:0000313" key="1">
    <source>
        <dbReference type="EMBL" id="ROQ24861.1"/>
    </source>
</evidence>
<dbReference type="RefSeq" id="WP_123421772.1">
    <property type="nucleotide sequence ID" value="NZ_RJUL01000006.1"/>
</dbReference>
<dbReference type="EMBL" id="RJUL01000006">
    <property type="protein sequence ID" value="ROQ24861.1"/>
    <property type="molecule type" value="Genomic_DNA"/>
</dbReference>
<gene>
    <name evidence="1" type="ORF">EDC28_106108</name>
</gene>
<protein>
    <submittedName>
        <fullName evidence="1">Uncharacterized protein</fullName>
    </submittedName>
</protein>
<keyword evidence="2" id="KW-1185">Reference proteome</keyword>
<evidence type="ECO:0000313" key="2">
    <source>
        <dbReference type="Proteomes" id="UP000268033"/>
    </source>
</evidence>
<accession>A0A3N1PBU2</accession>
<name>A0A3N1PBU2_9GAMM</name>
<organism evidence="1 2">
    <name type="scientific">Gallaecimonas pentaromativorans</name>
    <dbReference type="NCBI Taxonomy" id="584787"/>
    <lineage>
        <taxon>Bacteria</taxon>
        <taxon>Pseudomonadati</taxon>
        <taxon>Pseudomonadota</taxon>
        <taxon>Gammaproteobacteria</taxon>
        <taxon>Enterobacterales</taxon>
        <taxon>Gallaecimonadaceae</taxon>
        <taxon>Gallaecimonas</taxon>
    </lineage>
</organism>
<sequence>MTSDWQDYIQARKNGLKRQWKTLLAERVSYIDSLDVDEQVEYLNSLCHSYFDLDETDIPIQHPDIWNKVLEIWREENIWENIIYLFWLAKALTSTTGSFKGAYLLLNKDPNDILRRIITLDPNHFEAKKILFEQHLHTLDFGMHSIDSGMVIEKYVGDEAITECEKLIEIEPNLKHCKSRFGGDFEYYKSRFLAWYEYSKEETKLDFDDWYKQKR</sequence>
<comment type="caution">
    <text evidence="1">The sequence shown here is derived from an EMBL/GenBank/DDBJ whole genome shotgun (WGS) entry which is preliminary data.</text>
</comment>
<dbReference type="Proteomes" id="UP000268033">
    <property type="component" value="Unassembled WGS sequence"/>
</dbReference>
<reference evidence="1 2" key="1">
    <citation type="submission" date="2018-11" db="EMBL/GenBank/DDBJ databases">
        <title>Genomic Encyclopedia of Type Strains, Phase IV (KMG-IV): sequencing the most valuable type-strain genomes for metagenomic binning, comparative biology and taxonomic classification.</title>
        <authorList>
            <person name="Goeker M."/>
        </authorList>
    </citation>
    <scope>NUCLEOTIDE SEQUENCE [LARGE SCALE GENOMIC DNA]</scope>
    <source>
        <strain evidence="1 2">DSM 21945</strain>
    </source>
</reference>
<dbReference type="AlphaFoldDB" id="A0A3N1PBU2"/>